<feature type="compositionally biased region" description="Basic and acidic residues" evidence="1">
    <location>
        <begin position="98"/>
        <end position="109"/>
    </location>
</feature>
<name>A0A8D8ACW5_CULPI</name>
<proteinExistence type="predicted"/>
<accession>A0A8D8ACW5</accession>
<sequence length="109" mass="11639">MGKPRNPVLPGVRLQQGREPVPAGLSFARHRRPAAALRSGYPVRAGRRLLFSHHHGRRPLGSDAQGQAGGGARLVRGHAAPVHVGRGQSLYDRGPGAGRDRVPDRGVRV</sequence>
<feature type="region of interest" description="Disordered" evidence="1">
    <location>
        <begin position="80"/>
        <end position="109"/>
    </location>
</feature>
<evidence type="ECO:0000313" key="2">
    <source>
        <dbReference type="EMBL" id="CAG6453415.1"/>
    </source>
</evidence>
<protein>
    <submittedName>
        <fullName evidence="2">(northern house mosquito) hypothetical protein</fullName>
    </submittedName>
</protein>
<evidence type="ECO:0000256" key="1">
    <source>
        <dbReference type="SAM" id="MobiDB-lite"/>
    </source>
</evidence>
<organism evidence="2">
    <name type="scientific">Culex pipiens</name>
    <name type="common">House mosquito</name>
    <dbReference type="NCBI Taxonomy" id="7175"/>
    <lineage>
        <taxon>Eukaryota</taxon>
        <taxon>Metazoa</taxon>
        <taxon>Ecdysozoa</taxon>
        <taxon>Arthropoda</taxon>
        <taxon>Hexapoda</taxon>
        <taxon>Insecta</taxon>
        <taxon>Pterygota</taxon>
        <taxon>Neoptera</taxon>
        <taxon>Endopterygota</taxon>
        <taxon>Diptera</taxon>
        <taxon>Nematocera</taxon>
        <taxon>Culicoidea</taxon>
        <taxon>Culicidae</taxon>
        <taxon>Culicinae</taxon>
        <taxon>Culicini</taxon>
        <taxon>Culex</taxon>
        <taxon>Culex</taxon>
    </lineage>
</organism>
<dbReference type="AlphaFoldDB" id="A0A8D8ACW5"/>
<dbReference type="EMBL" id="HBUE01022781">
    <property type="protein sequence ID" value="CAG6453415.1"/>
    <property type="molecule type" value="Transcribed_RNA"/>
</dbReference>
<reference evidence="2" key="1">
    <citation type="submission" date="2021-05" db="EMBL/GenBank/DDBJ databases">
        <authorList>
            <person name="Alioto T."/>
            <person name="Alioto T."/>
            <person name="Gomez Garrido J."/>
        </authorList>
    </citation>
    <scope>NUCLEOTIDE SEQUENCE</scope>
</reference>